<dbReference type="HAMAP" id="MF_00235">
    <property type="entry name" value="Adenylate_kinase_Adk"/>
    <property type="match status" value="1"/>
</dbReference>
<feature type="binding site" evidence="5">
    <location>
        <begin position="84"/>
        <end position="87"/>
    </location>
    <ligand>
        <name>AMP</name>
        <dbReference type="ChEBI" id="CHEBI:456215"/>
    </ligand>
</feature>
<evidence type="ECO:0000256" key="5">
    <source>
        <dbReference type="HAMAP-Rule" id="MF_00235"/>
    </source>
</evidence>
<dbReference type="Pfam" id="PF00406">
    <property type="entry name" value="ADK"/>
    <property type="match status" value="1"/>
</dbReference>
<evidence type="ECO:0000313" key="10">
    <source>
        <dbReference type="Proteomes" id="UP001238179"/>
    </source>
</evidence>
<comment type="similarity">
    <text evidence="5 6">Belongs to the adenylate kinase family.</text>
</comment>
<comment type="pathway">
    <text evidence="5">Purine metabolism; AMP biosynthesis via salvage pathway; AMP from ADP: step 1/1.</text>
</comment>
<dbReference type="PANTHER" id="PTHR23359">
    <property type="entry name" value="NUCLEOTIDE KINASE"/>
    <property type="match status" value="1"/>
</dbReference>
<keyword evidence="1 5" id="KW-0808">Transferase</keyword>
<keyword evidence="4 5" id="KW-0418">Kinase</keyword>
<feature type="binding site" evidence="5">
    <location>
        <position position="151"/>
    </location>
    <ligand>
        <name>Zn(2+)</name>
        <dbReference type="ChEBI" id="CHEBI:29105"/>
        <note>structural</note>
    </ligand>
</feature>
<evidence type="ECO:0000313" key="9">
    <source>
        <dbReference type="EMBL" id="BDU73798.1"/>
    </source>
</evidence>
<feature type="domain" description="Adenylate kinase active site lid" evidence="8">
    <location>
        <begin position="126"/>
        <end position="163"/>
    </location>
</feature>
<comment type="subunit">
    <text evidence="5 7">Monomer.</text>
</comment>
<comment type="function">
    <text evidence="5">Catalyzes the reversible transfer of the terminal phosphate group between ATP and AMP. Plays an important role in cellular energy homeostasis and in adenine nucleotide metabolism.</text>
</comment>
<proteinExistence type="inferred from homology"/>
<feature type="region of interest" description="NMP" evidence="5">
    <location>
        <begin position="30"/>
        <end position="59"/>
    </location>
</feature>
<feature type="binding site" evidence="5">
    <location>
        <position position="161"/>
    </location>
    <ligand>
        <name>AMP</name>
        <dbReference type="ChEBI" id="CHEBI:456215"/>
    </ligand>
</feature>
<name>A0AA48H0I9_9BACT</name>
<sequence length="217" mass="23190">MRIVLLGAPGAGKGTVAKQLTAFDGSVQISTGDLLRAAVKAGTPLGRQAQAYMERGDLVPDRLIMGMVEQRFQEHPGEGFILDGFPRTIPQAVSLGLLLKGLDLPLHLVVNLAVPEEVILDRLTTRRTCSNPGCNAIYNVKSNPPAPDGTCRACGCSVIQREDETPAAIARRLEVYRQQTNPLVGHYQRTGLLLTVEELDTAAIVKTIAGALATQVA</sequence>
<evidence type="ECO:0000256" key="7">
    <source>
        <dbReference type="RuleBase" id="RU003331"/>
    </source>
</evidence>
<keyword evidence="5 7" id="KW-0067">ATP-binding</keyword>
<dbReference type="GO" id="GO:0004017">
    <property type="term" value="F:AMP kinase activity"/>
    <property type="evidence" value="ECO:0007669"/>
    <property type="project" value="UniProtKB-UniRule"/>
</dbReference>
<keyword evidence="3 5" id="KW-0547">Nucleotide-binding</keyword>
<dbReference type="AlphaFoldDB" id="A0AA48H0I9"/>
<evidence type="ECO:0000256" key="2">
    <source>
        <dbReference type="ARBA" id="ARBA00022727"/>
    </source>
</evidence>
<feature type="binding site" evidence="5">
    <location>
        <begin position="137"/>
        <end position="138"/>
    </location>
    <ligand>
        <name>ATP</name>
        <dbReference type="ChEBI" id="CHEBI:30616"/>
    </ligand>
</feature>
<dbReference type="GO" id="GO:0005524">
    <property type="term" value="F:ATP binding"/>
    <property type="evidence" value="ECO:0007669"/>
    <property type="project" value="UniProtKB-UniRule"/>
</dbReference>
<feature type="binding site" evidence="5">
    <location>
        <position position="126"/>
    </location>
    <ligand>
        <name>ATP</name>
        <dbReference type="ChEBI" id="CHEBI:30616"/>
    </ligand>
</feature>
<organism evidence="9 10">
    <name type="scientific">Mesoterricola silvestris</name>
    <dbReference type="NCBI Taxonomy" id="2927979"/>
    <lineage>
        <taxon>Bacteria</taxon>
        <taxon>Pseudomonadati</taxon>
        <taxon>Acidobacteriota</taxon>
        <taxon>Holophagae</taxon>
        <taxon>Holophagales</taxon>
        <taxon>Holophagaceae</taxon>
        <taxon>Mesoterricola</taxon>
    </lineage>
</organism>
<evidence type="ECO:0000256" key="6">
    <source>
        <dbReference type="RuleBase" id="RU003330"/>
    </source>
</evidence>
<comment type="catalytic activity">
    <reaction evidence="5 7">
        <text>AMP + ATP = 2 ADP</text>
        <dbReference type="Rhea" id="RHEA:12973"/>
        <dbReference type="ChEBI" id="CHEBI:30616"/>
        <dbReference type="ChEBI" id="CHEBI:456215"/>
        <dbReference type="ChEBI" id="CHEBI:456216"/>
        <dbReference type="EC" id="2.7.4.3"/>
    </reaction>
</comment>
<evidence type="ECO:0000256" key="1">
    <source>
        <dbReference type="ARBA" id="ARBA00022679"/>
    </source>
</evidence>
<dbReference type="InterPro" id="IPR000850">
    <property type="entry name" value="Adenylat/UMP-CMP_kin"/>
</dbReference>
<feature type="binding site" evidence="5">
    <location>
        <position position="172"/>
    </location>
    <ligand>
        <name>AMP</name>
        <dbReference type="ChEBI" id="CHEBI:456215"/>
    </ligand>
</feature>
<dbReference type="GO" id="GO:0005737">
    <property type="term" value="C:cytoplasm"/>
    <property type="evidence" value="ECO:0007669"/>
    <property type="project" value="UniProtKB-SubCell"/>
</dbReference>
<keyword evidence="2 5" id="KW-0545">Nucleotide biosynthesis</keyword>
<dbReference type="NCBIfam" id="NF001381">
    <property type="entry name" value="PRK00279.1-3"/>
    <property type="match status" value="1"/>
</dbReference>
<dbReference type="Proteomes" id="UP001238179">
    <property type="component" value="Chromosome"/>
</dbReference>
<keyword evidence="5" id="KW-0479">Metal-binding</keyword>
<dbReference type="InterPro" id="IPR027417">
    <property type="entry name" value="P-loop_NTPase"/>
</dbReference>
<comment type="domain">
    <text evidence="5">Consists of three domains, a large central CORE domain and two small peripheral domains, NMPbind and LID, which undergo movements during catalysis. The LID domain closes over the site of phosphoryl transfer upon ATP binding. Assembling and dissambling the active center during each catalytic cycle provides an effective means to prevent ATP hydrolysis. Some bacteria have evolved a zinc-coordinating structure that stabilizes the LID domain.</text>
</comment>
<dbReference type="GO" id="GO:0044209">
    <property type="term" value="P:AMP salvage"/>
    <property type="evidence" value="ECO:0007669"/>
    <property type="project" value="UniProtKB-UniRule"/>
</dbReference>
<evidence type="ECO:0000259" key="8">
    <source>
        <dbReference type="Pfam" id="PF05191"/>
    </source>
</evidence>
<keyword evidence="5" id="KW-0963">Cytoplasm</keyword>
<dbReference type="SUPFAM" id="SSF52540">
    <property type="entry name" value="P-loop containing nucleoside triphosphate hydrolases"/>
    <property type="match status" value="1"/>
</dbReference>
<dbReference type="GO" id="GO:0008270">
    <property type="term" value="F:zinc ion binding"/>
    <property type="evidence" value="ECO:0007669"/>
    <property type="project" value="UniProtKB-UniRule"/>
</dbReference>
<reference evidence="10" key="1">
    <citation type="journal article" date="2023" name="Int. J. Syst. Evol. Microbiol.">
        <title>Mesoterricola silvestris gen. nov., sp. nov., Mesoterricola sediminis sp. nov., Geothrix oryzae sp. nov., Geothrix edaphica sp. nov., Geothrix rubra sp. nov., and Geothrix limicola sp. nov., six novel members of Acidobacteriota isolated from soils.</title>
        <authorList>
            <person name="Itoh H."/>
            <person name="Sugisawa Y."/>
            <person name="Mise K."/>
            <person name="Xu Z."/>
            <person name="Kuniyasu M."/>
            <person name="Ushijima N."/>
            <person name="Kawano K."/>
            <person name="Kobayashi E."/>
            <person name="Shiratori Y."/>
            <person name="Masuda Y."/>
            <person name="Senoo K."/>
        </authorList>
    </citation>
    <scope>NUCLEOTIDE SEQUENCE [LARGE SCALE GENOMIC DNA]</scope>
    <source>
        <strain evidence="10">W79</strain>
    </source>
</reference>
<dbReference type="PRINTS" id="PR00094">
    <property type="entry name" value="ADENYLTKNASE"/>
</dbReference>
<feature type="binding site" evidence="5">
    <location>
        <position position="91"/>
    </location>
    <ligand>
        <name>AMP</name>
        <dbReference type="ChEBI" id="CHEBI:456215"/>
    </ligand>
</feature>
<feature type="binding site" evidence="5">
    <location>
        <position position="154"/>
    </location>
    <ligand>
        <name>Zn(2+)</name>
        <dbReference type="ChEBI" id="CHEBI:29105"/>
        <note>structural</note>
    </ligand>
</feature>
<dbReference type="InterPro" id="IPR006259">
    <property type="entry name" value="Adenyl_kin_sub"/>
</dbReference>
<feature type="binding site" evidence="5">
    <location>
        <position position="199"/>
    </location>
    <ligand>
        <name>ATP</name>
        <dbReference type="ChEBI" id="CHEBI:30616"/>
    </ligand>
</feature>
<dbReference type="CDD" id="cd01428">
    <property type="entry name" value="ADK"/>
    <property type="match status" value="1"/>
</dbReference>
<dbReference type="Gene3D" id="3.40.50.300">
    <property type="entry name" value="P-loop containing nucleotide triphosphate hydrolases"/>
    <property type="match status" value="1"/>
</dbReference>
<dbReference type="EMBL" id="AP027080">
    <property type="protein sequence ID" value="BDU73798.1"/>
    <property type="molecule type" value="Genomic_DNA"/>
</dbReference>
<comment type="caution">
    <text evidence="5">Lacks conserved residue(s) required for the propagation of feature annotation.</text>
</comment>
<evidence type="ECO:0000256" key="4">
    <source>
        <dbReference type="ARBA" id="ARBA00022777"/>
    </source>
</evidence>
<dbReference type="Pfam" id="PF05191">
    <property type="entry name" value="ADK_lid"/>
    <property type="match status" value="1"/>
</dbReference>
<comment type="subcellular location">
    <subcellularLocation>
        <location evidence="5 7">Cytoplasm</location>
    </subcellularLocation>
</comment>
<feature type="binding site" evidence="5">
    <location>
        <position position="31"/>
    </location>
    <ligand>
        <name>AMP</name>
        <dbReference type="ChEBI" id="CHEBI:456215"/>
    </ligand>
</feature>
<dbReference type="EC" id="2.7.4.3" evidence="5 7"/>
<protein>
    <recommendedName>
        <fullName evidence="5 7">Adenylate kinase</fullName>
        <shortName evidence="5">AK</shortName>
        <ecNumber evidence="5 7">2.7.4.3</ecNumber>
    </recommendedName>
    <alternativeName>
        <fullName evidence="5">ATP-AMP transphosphorylase</fullName>
    </alternativeName>
    <alternativeName>
        <fullName evidence="5">ATP:AMP phosphotransferase</fullName>
    </alternativeName>
    <alternativeName>
        <fullName evidence="5">Adenylate monophosphate kinase</fullName>
    </alternativeName>
</protein>
<dbReference type="RefSeq" id="WP_316412466.1">
    <property type="nucleotide sequence ID" value="NZ_AP027080.1"/>
</dbReference>
<accession>A0AA48H0I9</accession>
<dbReference type="InterPro" id="IPR007862">
    <property type="entry name" value="Adenylate_kinase_lid-dom"/>
</dbReference>
<feature type="binding site" evidence="5">
    <location>
        <position position="36"/>
    </location>
    <ligand>
        <name>AMP</name>
        <dbReference type="ChEBI" id="CHEBI:456215"/>
    </ligand>
</feature>
<keyword evidence="10" id="KW-1185">Reference proteome</keyword>
<feature type="binding site" evidence="5">
    <location>
        <begin position="57"/>
        <end position="59"/>
    </location>
    <ligand>
        <name>AMP</name>
        <dbReference type="ChEBI" id="CHEBI:456215"/>
    </ligand>
</feature>
<gene>
    <name evidence="9" type="primary">adk_2</name>
    <name evidence="5" type="synonym">adk</name>
    <name evidence="9" type="ORF">METEAL_29720</name>
</gene>
<feature type="binding site" evidence="5">
    <location>
        <position position="134"/>
    </location>
    <ligand>
        <name>Zn(2+)</name>
        <dbReference type="ChEBI" id="CHEBI:29105"/>
        <note>structural</note>
    </ligand>
</feature>
<dbReference type="NCBIfam" id="NF011100">
    <property type="entry name" value="PRK14527.1"/>
    <property type="match status" value="1"/>
</dbReference>
<dbReference type="NCBIfam" id="TIGR01351">
    <property type="entry name" value="adk"/>
    <property type="match status" value="1"/>
</dbReference>
<feature type="binding site" evidence="5">
    <location>
        <position position="129"/>
    </location>
    <ligand>
        <name>Zn(2+)</name>
        <dbReference type="ChEBI" id="CHEBI:29105"/>
        <note>structural</note>
    </ligand>
</feature>
<dbReference type="InterPro" id="IPR033690">
    <property type="entry name" value="Adenylat_kinase_CS"/>
</dbReference>
<keyword evidence="5" id="KW-0862">Zinc</keyword>
<dbReference type="PROSITE" id="PS00113">
    <property type="entry name" value="ADENYLATE_KINASE"/>
    <property type="match status" value="1"/>
</dbReference>
<evidence type="ECO:0000256" key="3">
    <source>
        <dbReference type="ARBA" id="ARBA00022741"/>
    </source>
</evidence>
<feature type="binding site" evidence="5">
    <location>
        <begin position="10"/>
        <end position="15"/>
    </location>
    <ligand>
        <name>ATP</name>
        <dbReference type="ChEBI" id="CHEBI:30616"/>
    </ligand>
</feature>
<dbReference type="KEGG" id="msil:METEAL_29720"/>